<dbReference type="PROSITE" id="PS50994">
    <property type="entry name" value="INTEGRASE"/>
    <property type="match status" value="1"/>
</dbReference>
<gene>
    <name evidence="9" type="ORF">MEDL_37272</name>
</gene>
<evidence type="ECO:0000256" key="4">
    <source>
        <dbReference type="ARBA" id="ARBA00022759"/>
    </source>
</evidence>
<dbReference type="InterPro" id="IPR012337">
    <property type="entry name" value="RNaseH-like_sf"/>
</dbReference>
<name>A0A8S3T511_MYTED</name>
<keyword evidence="2" id="KW-0548">Nucleotidyltransferase</keyword>
<protein>
    <recommendedName>
        <fullName evidence="8">Integrase catalytic domain-containing protein</fullName>
    </recommendedName>
</protein>
<proteinExistence type="predicted"/>
<dbReference type="GO" id="GO:0003676">
    <property type="term" value="F:nucleic acid binding"/>
    <property type="evidence" value="ECO:0007669"/>
    <property type="project" value="InterPro"/>
</dbReference>
<dbReference type="Gene3D" id="3.30.420.10">
    <property type="entry name" value="Ribonuclease H-like superfamily/Ribonuclease H"/>
    <property type="match status" value="1"/>
</dbReference>
<keyword evidence="10" id="KW-1185">Reference proteome</keyword>
<dbReference type="CDD" id="cd01647">
    <property type="entry name" value="RT_LTR"/>
    <property type="match status" value="1"/>
</dbReference>
<evidence type="ECO:0000256" key="1">
    <source>
        <dbReference type="ARBA" id="ARBA00022679"/>
    </source>
</evidence>
<dbReference type="OrthoDB" id="6139267at2759"/>
<dbReference type="InterPro" id="IPR041588">
    <property type="entry name" value="Integrase_H2C2"/>
</dbReference>
<dbReference type="Gene3D" id="3.10.10.10">
    <property type="entry name" value="HIV Type 1 Reverse Transcriptase, subunit A, domain 1"/>
    <property type="match status" value="1"/>
</dbReference>
<dbReference type="Pfam" id="PF00078">
    <property type="entry name" value="RVT_1"/>
    <property type="match status" value="1"/>
</dbReference>
<feature type="compositionally biased region" description="Basic and acidic residues" evidence="7">
    <location>
        <begin position="1499"/>
        <end position="1509"/>
    </location>
</feature>
<accession>A0A8S3T511</accession>
<keyword evidence="5" id="KW-0378">Hydrolase</keyword>
<keyword evidence="3" id="KW-0540">Nuclease</keyword>
<organism evidence="9 10">
    <name type="scientific">Mytilus edulis</name>
    <name type="common">Blue mussel</name>
    <dbReference type="NCBI Taxonomy" id="6550"/>
    <lineage>
        <taxon>Eukaryota</taxon>
        <taxon>Metazoa</taxon>
        <taxon>Spiralia</taxon>
        <taxon>Lophotrochozoa</taxon>
        <taxon>Mollusca</taxon>
        <taxon>Bivalvia</taxon>
        <taxon>Autobranchia</taxon>
        <taxon>Pteriomorphia</taxon>
        <taxon>Mytilida</taxon>
        <taxon>Mytiloidea</taxon>
        <taxon>Mytilidae</taxon>
        <taxon>Mytilinae</taxon>
        <taxon>Mytilus</taxon>
    </lineage>
</organism>
<dbReference type="PANTHER" id="PTHR37984:SF7">
    <property type="entry name" value="INTEGRASE CATALYTIC DOMAIN-CONTAINING PROTEIN"/>
    <property type="match status" value="1"/>
</dbReference>
<keyword evidence="4" id="KW-0255">Endonuclease</keyword>
<evidence type="ECO:0000256" key="2">
    <source>
        <dbReference type="ARBA" id="ARBA00022695"/>
    </source>
</evidence>
<dbReference type="FunFam" id="3.30.420.10:FF:000493">
    <property type="match status" value="1"/>
</dbReference>
<sequence length="1616" mass="181582">MPAVQCPIPGCDYVTDDLDAAIVAVLITVHSTTHAPGPVTAAKVEKVKRPVISTAGTSEEWAYFESRWSDYVEATKIAGRDKVVQLLECCDEQLRKDLTRSAGGSLTNKPVQEVLAAIKKLAVREENTMVARVTLHNMRQDRDEPVRSFCARLRGQAGVCKFFIQCPTCNTDVNYTDTIIRDVLARGISDPEIQLDLLGDKNQDMTLEEVTQFVEAKDSGKRSASRLLDSQTVQAASSSYKKAKQTAVRDKNEVCTYCGKKGHGKSAPARLRKSDCPAYGHKCGYCNREHHFEKVCRSKEKSKTGTATHNTDDCEGAVFDSLCSISSDSYKINGRTLAIDHHLYDNLSDTWISKASQPQPFVNLVLRILPEDYEAFGFNMTKRTNTVAISAMADTGCQSCLAGIKVIHRLGINQTELIPVNMKMHAANNKGITILGATILRISGRDDQGRHVETRQMTYVTDNSDKLFISREACIALRMISDSFPTIGEIDDTQQTLGTENSHNITNNIGSVNSLDTTCNCPQRKLPPPMPRNLPYPATEDNLEKIKQFLMDYYKSSTFNTCDHQPLPLMDGPPMRLMVDPEAEPVAHHTPVPVPIHWKEEVKAGLDQDVRLGVLEPVPVGEPVTWCHRMVVCAKKNGKPRRTVDFQPLNVHATRETHHTPSPFHQARSVPNGKRKTVFDAWNGYHSVPIPEEDRHLTTFITPWGRYRYKTAPQGYIASGDAYTRRYDEIVADIPNKTKCVDDVLLWADSIEESFFQAVQWLDICGRHGITLNPEKFIFGQDIVEFAGFEITSNTVRPCMKYLKAILDFPTPRNITDVRSWFGLVNQVSYAFSMADKMLPFRQLLKPGTPFFWDEHINKLFEESKAAIISEIEEGVRIFDKSKPTCLATDWSKTGIGFWLFQKHCSCKGSEPFCCNTGWRITLVGSRFTHPAESRYAPVEGEALAVVDALDKARYFVLGCDDLIIAVDHKPLLKIFSDRSLEDISNSRLRNLKEKTLRYRFRMIHIPGVKHHAADGVSRHPTGDPEKLILLDDIAAIKNSTMSLPPATSFLSDIHHTDSESDATEIDNSVFISAVSSLDSLAVKSVTWDRVRTATASDDNMNELINLIESGTPEFRHEFPPQLREYFQFRQNHHSPSLRDEVLSALHAAHQGVTAMISRAESSVFWPGITPAITAQRAGCNHCNRIAPSNPSAPPTPLMSPDYPFQCVCSDFFQYKGICYLVIVDRYSNWPIVERSSNGAAGLITCLRRTFVTFGIPDELASDGGPEFTSTATKQFLRDWGVHHRLSSVSFPHSNCRAEVGVKTVKRMIADNTGPKGDLDTDAFQRAMLQYRNTPDRDTKLSPAMCVFGHPIRDFIPIPPGRYSPHNTWRETLDAREEALRNRHIKQGERLSEHTKRLPQLATGDCVRIQNQIGHYPLKWDKTGIIIEVRQFDQYAVKIDGSGRVTLRNRKFLRKYVPVKGIKTTKTIQDDLCYKNVPVPSSFDTKQVLQPTSDTLMETPKDSTRERHYPLGQATSDSKDSSTPEFTYSQDLPIEQKLHILETPKTGLSSSKSPRVENTHPERRRLEFTETPFENQGTQPTTNTPPLIITPTELNPQRKSSRASRPPAWHSDYSMD</sequence>
<dbReference type="GO" id="GO:0016787">
    <property type="term" value="F:hydrolase activity"/>
    <property type="evidence" value="ECO:0007669"/>
    <property type="project" value="UniProtKB-KW"/>
</dbReference>
<feature type="region of interest" description="Disordered" evidence="7">
    <location>
        <begin position="1489"/>
        <end position="1616"/>
    </location>
</feature>
<comment type="caution">
    <text evidence="9">The sequence shown here is derived from an EMBL/GenBank/DDBJ whole genome shotgun (WGS) entry which is preliminary data.</text>
</comment>
<evidence type="ECO:0000256" key="6">
    <source>
        <dbReference type="ARBA" id="ARBA00022918"/>
    </source>
</evidence>
<dbReference type="GO" id="GO:0004519">
    <property type="term" value="F:endonuclease activity"/>
    <property type="evidence" value="ECO:0007669"/>
    <property type="project" value="UniProtKB-KW"/>
</dbReference>
<dbReference type="Pfam" id="PF00665">
    <property type="entry name" value="rve"/>
    <property type="match status" value="1"/>
</dbReference>
<feature type="domain" description="Integrase catalytic" evidence="8">
    <location>
        <begin position="1200"/>
        <end position="1351"/>
    </location>
</feature>
<dbReference type="InterPro" id="IPR001584">
    <property type="entry name" value="Integrase_cat-core"/>
</dbReference>
<dbReference type="InterPro" id="IPR036397">
    <property type="entry name" value="RNaseH_sf"/>
</dbReference>
<dbReference type="Proteomes" id="UP000683360">
    <property type="component" value="Unassembled WGS sequence"/>
</dbReference>
<dbReference type="Gene3D" id="1.10.340.70">
    <property type="match status" value="1"/>
</dbReference>
<dbReference type="SUPFAM" id="SSF53098">
    <property type="entry name" value="Ribonuclease H-like"/>
    <property type="match status" value="1"/>
</dbReference>
<evidence type="ECO:0000256" key="7">
    <source>
        <dbReference type="SAM" id="MobiDB-lite"/>
    </source>
</evidence>
<dbReference type="SUPFAM" id="SSF56672">
    <property type="entry name" value="DNA/RNA polymerases"/>
    <property type="match status" value="1"/>
</dbReference>
<keyword evidence="6" id="KW-0695">RNA-directed DNA polymerase</keyword>
<dbReference type="GO" id="GO:0015074">
    <property type="term" value="P:DNA integration"/>
    <property type="evidence" value="ECO:0007669"/>
    <property type="project" value="InterPro"/>
</dbReference>
<feature type="compositionally biased region" description="Low complexity" evidence="7">
    <location>
        <begin position="1575"/>
        <end position="1595"/>
    </location>
</feature>
<dbReference type="InterPro" id="IPR043502">
    <property type="entry name" value="DNA/RNA_pol_sf"/>
</dbReference>
<evidence type="ECO:0000259" key="8">
    <source>
        <dbReference type="PROSITE" id="PS50994"/>
    </source>
</evidence>
<dbReference type="Gene3D" id="3.30.70.270">
    <property type="match status" value="2"/>
</dbReference>
<dbReference type="InterPro" id="IPR000477">
    <property type="entry name" value="RT_dom"/>
</dbReference>
<dbReference type="EMBL" id="CAJPWZ010001795">
    <property type="protein sequence ID" value="CAG2224081.1"/>
    <property type="molecule type" value="Genomic_DNA"/>
</dbReference>
<dbReference type="GO" id="GO:0003964">
    <property type="term" value="F:RNA-directed DNA polymerase activity"/>
    <property type="evidence" value="ECO:0007669"/>
    <property type="project" value="UniProtKB-KW"/>
</dbReference>
<dbReference type="Pfam" id="PF17921">
    <property type="entry name" value="Integrase_H2C2"/>
    <property type="match status" value="1"/>
</dbReference>
<dbReference type="InterPro" id="IPR050951">
    <property type="entry name" value="Retrovirus_Pol_polyprotein"/>
</dbReference>
<reference evidence="9" key="1">
    <citation type="submission" date="2021-03" db="EMBL/GenBank/DDBJ databases">
        <authorList>
            <person name="Bekaert M."/>
        </authorList>
    </citation>
    <scope>NUCLEOTIDE SEQUENCE</scope>
</reference>
<dbReference type="PANTHER" id="PTHR37984">
    <property type="entry name" value="PROTEIN CBG26694"/>
    <property type="match status" value="1"/>
</dbReference>
<dbReference type="InterPro" id="IPR041373">
    <property type="entry name" value="RT_RNaseH"/>
</dbReference>
<evidence type="ECO:0000313" key="9">
    <source>
        <dbReference type="EMBL" id="CAG2224081.1"/>
    </source>
</evidence>
<keyword evidence="1" id="KW-0808">Transferase</keyword>
<evidence type="ECO:0000256" key="3">
    <source>
        <dbReference type="ARBA" id="ARBA00022722"/>
    </source>
</evidence>
<evidence type="ECO:0000256" key="5">
    <source>
        <dbReference type="ARBA" id="ARBA00022801"/>
    </source>
</evidence>
<dbReference type="InterPro" id="IPR043128">
    <property type="entry name" value="Rev_trsase/Diguanyl_cyclase"/>
</dbReference>
<dbReference type="Pfam" id="PF17917">
    <property type="entry name" value="RT_RNaseH"/>
    <property type="match status" value="1"/>
</dbReference>
<evidence type="ECO:0000313" key="10">
    <source>
        <dbReference type="Proteomes" id="UP000683360"/>
    </source>
</evidence>
<feature type="compositionally biased region" description="Basic and acidic residues" evidence="7">
    <location>
        <begin position="1554"/>
        <end position="1568"/>
    </location>
</feature>